<organism evidence="2 3">
    <name type="scientific">Acetobacterium woodii (strain ATCC 29683 / DSM 1030 / JCM 2381 / KCTC 1655 / WB1)</name>
    <dbReference type="NCBI Taxonomy" id="931626"/>
    <lineage>
        <taxon>Bacteria</taxon>
        <taxon>Bacillati</taxon>
        <taxon>Bacillota</taxon>
        <taxon>Clostridia</taxon>
        <taxon>Eubacteriales</taxon>
        <taxon>Eubacteriaceae</taxon>
        <taxon>Acetobacterium</taxon>
    </lineage>
</organism>
<dbReference type="EMBL" id="CP002987">
    <property type="protein sequence ID" value="AFA50092.1"/>
    <property type="molecule type" value="Genomic_DNA"/>
</dbReference>
<evidence type="ECO:0000313" key="3">
    <source>
        <dbReference type="Proteomes" id="UP000007177"/>
    </source>
</evidence>
<dbReference type="InterPro" id="IPR035940">
    <property type="entry name" value="CAP_sf"/>
</dbReference>
<name>H6LKY3_ACEWD</name>
<dbReference type="RefSeq" id="WP_014357687.1">
    <property type="nucleotide sequence ID" value="NC_016894.1"/>
</dbReference>
<keyword evidence="3" id="KW-1185">Reference proteome</keyword>
<dbReference type="Pfam" id="PF00188">
    <property type="entry name" value="CAP"/>
    <property type="match status" value="1"/>
</dbReference>
<dbReference type="Gene3D" id="3.40.33.10">
    <property type="entry name" value="CAP"/>
    <property type="match status" value="1"/>
</dbReference>
<feature type="domain" description="SCP" evidence="1">
    <location>
        <begin position="203"/>
        <end position="318"/>
    </location>
</feature>
<dbReference type="InterPro" id="IPR014044">
    <property type="entry name" value="CAP_dom"/>
</dbReference>
<sequence>MDYPKIKMKQVKKSCWCFLFALILVVWIAPNYILAASTPNVSYRTHVQNVGWQDFVSNGVISGTSGLGLRLEGIEIKLDSQLTDLGISYQTHIQNIGWEGDTEAGWKSNGETSGTSGQSLRLEGIQIKLTGADADQYDVYYQVHIQNYGWLDWAKNGESAGSQGFSYRLEGIHIVVQTKGSVAPGTTDTPFIQASSPFEAQVLALVNQERASRNLGLVTSDPSLALAAQIRATEIIESFSHTRPNQSSCFTVLDEVGITYGLAGENIAAGYFSPEAVMNGWMNSEGHRANILNPEFEKLGVGYADSDSGYGHYWTQIFISD</sequence>
<evidence type="ECO:0000259" key="1">
    <source>
        <dbReference type="Pfam" id="PF00188"/>
    </source>
</evidence>
<dbReference type="STRING" id="931626.Awo_c33640"/>
<dbReference type="KEGG" id="awo:Awo_c33640"/>
<dbReference type="SMART" id="SM00728">
    <property type="entry name" value="ChW"/>
    <property type="match status" value="3"/>
</dbReference>
<evidence type="ECO:0000313" key="2">
    <source>
        <dbReference type="EMBL" id="AFA50092.1"/>
    </source>
</evidence>
<dbReference type="InterPro" id="IPR006637">
    <property type="entry name" value="ChW"/>
</dbReference>
<dbReference type="Pfam" id="PF07538">
    <property type="entry name" value="ChW"/>
    <property type="match status" value="3"/>
</dbReference>
<dbReference type="PANTHER" id="PTHR31157:SF1">
    <property type="entry name" value="SCP DOMAIN-CONTAINING PROTEIN"/>
    <property type="match status" value="1"/>
</dbReference>
<reference evidence="2 3" key="2">
    <citation type="journal article" date="2012" name="PLoS ONE">
        <title>An ancient pathway combining carbon dioxide fixation with the generation and utilization of a sodium ion gradient for ATP synthesis.</title>
        <authorList>
            <person name="Poehlein A."/>
            <person name="Schmidt S."/>
            <person name="Kaster A.K."/>
            <person name="Goenrich M."/>
            <person name="Vollmers J."/>
            <person name="Thurmer A."/>
            <person name="Bertsch J."/>
            <person name="Schuchmann K."/>
            <person name="Voigt B."/>
            <person name="Hecker M."/>
            <person name="Daniel R."/>
            <person name="Thauer R.K."/>
            <person name="Gottschalk G."/>
            <person name="Muller V."/>
        </authorList>
    </citation>
    <scope>NUCLEOTIDE SEQUENCE [LARGE SCALE GENOMIC DNA]</scope>
    <source>
        <strain evidence="3">ATCC 29683 / DSM 1030 / JCM 2381 / KCTC 1655 / WB1</strain>
    </source>
</reference>
<dbReference type="CDD" id="cd05379">
    <property type="entry name" value="CAP_bacterial"/>
    <property type="match status" value="1"/>
</dbReference>
<accession>H6LKY3</accession>
<dbReference type="PANTHER" id="PTHR31157">
    <property type="entry name" value="SCP DOMAIN-CONTAINING PROTEIN"/>
    <property type="match status" value="1"/>
</dbReference>
<gene>
    <name evidence="2" type="ordered locus">Awo_c33640</name>
</gene>
<reference evidence="3" key="1">
    <citation type="submission" date="2011-07" db="EMBL/GenBank/DDBJ databases">
        <title>Complete genome sequence of Acetobacterium woodii.</title>
        <authorList>
            <person name="Poehlein A."/>
            <person name="Schmidt S."/>
            <person name="Kaster A.-K."/>
            <person name="Goenrich M."/>
            <person name="Vollmers J."/>
            <person name="Thuermer A."/>
            <person name="Gottschalk G."/>
            <person name="Thauer R.K."/>
            <person name="Daniel R."/>
            <person name="Mueller V."/>
        </authorList>
    </citation>
    <scope>NUCLEOTIDE SEQUENCE [LARGE SCALE GENOMIC DNA]</scope>
    <source>
        <strain evidence="3">ATCC 29683 / DSM 1030 / JCM 2381 / KCTC 1655 / WB1</strain>
    </source>
</reference>
<dbReference type="Proteomes" id="UP000007177">
    <property type="component" value="Chromosome"/>
</dbReference>
<dbReference type="HOGENOM" id="CLU_865019_0_0_9"/>
<proteinExistence type="predicted"/>
<dbReference type="SUPFAM" id="SSF55797">
    <property type="entry name" value="PR-1-like"/>
    <property type="match status" value="1"/>
</dbReference>
<dbReference type="AlphaFoldDB" id="H6LKY3"/>
<protein>
    <recommendedName>
        <fullName evidence="1">SCP domain-containing protein</fullName>
    </recommendedName>
</protein>
<dbReference type="eggNOG" id="COG2340">
    <property type="taxonomic scope" value="Bacteria"/>
</dbReference>